<organism evidence="2 3">
    <name type="scientific">Folsomia candida</name>
    <name type="common">Springtail</name>
    <dbReference type="NCBI Taxonomy" id="158441"/>
    <lineage>
        <taxon>Eukaryota</taxon>
        <taxon>Metazoa</taxon>
        <taxon>Ecdysozoa</taxon>
        <taxon>Arthropoda</taxon>
        <taxon>Hexapoda</taxon>
        <taxon>Collembola</taxon>
        <taxon>Entomobryomorpha</taxon>
        <taxon>Isotomoidea</taxon>
        <taxon>Isotomidae</taxon>
        <taxon>Proisotominae</taxon>
        <taxon>Folsomia</taxon>
    </lineage>
</organism>
<reference evidence="2 3" key="1">
    <citation type="submission" date="2015-12" db="EMBL/GenBank/DDBJ databases">
        <title>The genome of Folsomia candida.</title>
        <authorList>
            <person name="Faddeeva A."/>
            <person name="Derks M.F."/>
            <person name="Anvar Y."/>
            <person name="Smit S."/>
            <person name="Van Straalen N."/>
            <person name="Roelofs D."/>
        </authorList>
    </citation>
    <scope>NUCLEOTIDE SEQUENCE [LARGE SCALE GENOMIC DNA]</scope>
    <source>
        <strain evidence="2 3">VU population</strain>
        <tissue evidence="2">Whole body</tissue>
    </source>
</reference>
<evidence type="ECO:0000313" key="3">
    <source>
        <dbReference type="Proteomes" id="UP000198287"/>
    </source>
</evidence>
<dbReference type="AlphaFoldDB" id="A0A226EG03"/>
<sequence length="170" mass="18997">MKSILPIVLILSLTALFLVHETDAQFWIRPYPPPYPRPYPYPGGPWFPPPGPYPRPPHCMGVMCAMCAGPTFPGECCPRCGFWPPYFSPYPKLTPTAFDRANAHTSLVPCVSDTRRRANAVRAAAATTSLVRCAWGGRLPDDAAQSADIRILNHHFIWTDFRTTLIFDPL</sequence>
<evidence type="ECO:0000313" key="2">
    <source>
        <dbReference type="EMBL" id="OXA56505.1"/>
    </source>
</evidence>
<gene>
    <name evidence="2" type="ORF">Fcan01_09034</name>
</gene>
<dbReference type="Proteomes" id="UP000198287">
    <property type="component" value="Unassembled WGS sequence"/>
</dbReference>
<keyword evidence="3" id="KW-1185">Reference proteome</keyword>
<name>A0A226EG03_FOLCA</name>
<keyword evidence="1" id="KW-0732">Signal</keyword>
<feature type="chain" id="PRO_5012623957" evidence="1">
    <location>
        <begin position="25"/>
        <end position="170"/>
    </location>
</feature>
<comment type="caution">
    <text evidence="2">The sequence shown here is derived from an EMBL/GenBank/DDBJ whole genome shotgun (WGS) entry which is preliminary data.</text>
</comment>
<evidence type="ECO:0000256" key="1">
    <source>
        <dbReference type="SAM" id="SignalP"/>
    </source>
</evidence>
<dbReference type="EMBL" id="LNIX01000004">
    <property type="protein sequence ID" value="OXA56505.1"/>
    <property type="molecule type" value="Genomic_DNA"/>
</dbReference>
<proteinExistence type="predicted"/>
<feature type="signal peptide" evidence="1">
    <location>
        <begin position="1"/>
        <end position="24"/>
    </location>
</feature>
<protein>
    <submittedName>
        <fullName evidence="2">Uncharacterized protein</fullName>
    </submittedName>
</protein>
<accession>A0A226EG03</accession>